<sequence>MDVAGHHFQRHDPPPPFLSLGPDQPLQTFYDPAVEDRPAVLRAPHHMQPEVVHPAGEPANPPDNSDTNNIQTSSVYEACNS</sequence>
<evidence type="ECO:0000256" key="1">
    <source>
        <dbReference type="SAM" id="MobiDB-lite"/>
    </source>
</evidence>
<feature type="region of interest" description="Disordered" evidence="1">
    <location>
        <begin position="40"/>
        <end position="81"/>
    </location>
</feature>
<name>A0ABP8R5M7_9ACTN</name>
<protein>
    <submittedName>
        <fullName evidence="2">Uncharacterized protein</fullName>
    </submittedName>
</protein>
<dbReference type="Proteomes" id="UP001500503">
    <property type="component" value="Unassembled WGS sequence"/>
</dbReference>
<evidence type="ECO:0000313" key="2">
    <source>
        <dbReference type="EMBL" id="GAA4518881.1"/>
    </source>
</evidence>
<feature type="compositionally biased region" description="Polar residues" evidence="1">
    <location>
        <begin position="62"/>
        <end position="81"/>
    </location>
</feature>
<organism evidence="2 3">
    <name type="scientific">Actinoallomurus oryzae</name>
    <dbReference type="NCBI Taxonomy" id="502180"/>
    <lineage>
        <taxon>Bacteria</taxon>
        <taxon>Bacillati</taxon>
        <taxon>Actinomycetota</taxon>
        <taxon>Actinomycetes</taxon>
        <taxon>Streptosporangiales</taxon>
        <taxon>Thermomonosporaceae</taxon>
        <taxon>Actinoallomurus</taxon>
    </lineage>
</organism>
<dbReference type="EMBL" id="BAABHF010000061">
    <property type="protein sequence ID" value="GAA4518881.1"/>
    <property type="molecule type" value="Genomic_DNA"/>
</dbReference>
<reference evidence="3" key="1">
    <citation type="journal article" date="2019" name="Int. J. Syst. Evol. Microbiol.">
        <title>The Global Catalogue of Microorganisms (GCM) 10K type strain sequencing project: providing services to taxonomists for standard genome sequencing and annotation.</title>
        <authorList>
            <consortium name="The Broad Institute Genomics Platform"/>
            <consortium name="The Broad Institute Genome Sequencing Center for Infectious Disease"/>
            <person name="Wu L."/>
            <person name="Ma J."/>
        </authorList>
    </citation>
    <scope>NUCLEOTIDE SEQUENCE [LARGE SCALE GENOMIC DNA]</scope>
    <source>
        <strain evidence="3">JCM 17933</strain>
    </source>
</reference>
<gene>
    <name evidence="2" type="ORF">GCM10023191_093660</name>
</gene>
<comment type="caution">
    <text evidence="2">The sequence shown here is derived from an EMBL/GenBank/DDBJ whole genome shotgun (WGS) entry which is preliminary data.</text>
</comment>
<evidence type="ECO:0000313" key="3">
    <source>
        <dbReference type="Proteomes" id="UP001500503"/>
    </source>
</evidence>
<feature type="region of interest" description="Disordered" evidence="1">
    <location>
        <begin position="1"/>
        <end position="23"/>
    </location>
</feature>
<accession>A0ABP8R5M7</accession>
<proteinExistence type="predicted"/>
<keyword evidence="3" id="KW-1185">Reference proteome</keyword>